<evidence type="ECO:0000313" key="4">
    <source>
        <dbReference type="EMBL" id="TFE30829.1"/>
    </source>
</evidence>
<organism evidence="4 5">
    <name type="scientific">Cohnella luojiensis</name>
    <dbReference type="NCBI Taxonomy" id="652876"/>
    <lineage>
        <taxon>Bacteria</taxon>
        <taxon>Bacillati</taxon>
        <taxon>Bacillota</taxon>
        <taxon>Bacilli</taxon>
        <taxon>Bacillales</taxon>
        <taxon>Paenibacillaceae</taxon>
        <taxon>Cohnella</taxon>
    </lineage>
</organism>
<evidence type="ECO:0000256" key="1">
    <source>
        <dbReference type="ARBA" id="ARBA00004328"/>
    </source>
</evidence>
<dbReference type="Proteomes" id="UP000297900">
    <property type="component" value="Unassembled WGS sequence"/>
</dbReference>
<comment type="subcellular location">
    <subcellularLocation>
        <location evidence="1">Virion</location>
    </subcellularLocation>
</comment>
<dbReference type="RefSeq" id="WP_135150708.1">
    <property type="nucleotide sequence ID" value="NZ_SOMN01000002.1"/>
</dbReference>
<dbReference type="InterPro" id="IPR054612">
    <property type="entry name" value="Phage_capsid-like_C"/>
</dbReference>
<dbReference type="OrthoDB" id="9786516at2"/>
<reference evidence="4 5" key="1">
    <citation type="submission" date="2019-03" db="EMBL/GenBank/DDBJ databases">
        <title>Cohnella endophytica sp. nov., a novel endophytic bacterium isolated from bark of Sonneratia apetala.</title>
        <authorList>
            <person name="Tuo L."/>
        </authorList>
    </citation>
    <scope>NUCLEOTIDE SEQUENCE [LARGE SCALE GENOMIC DNA]</scope>
    <source>
        <strain evidence="4 5">CCTCC AB 208254</strain>
    </source>
</reference>
<keyword evidence="5" id="KW-1185">Reference proteome</keyword>
<name>A0A4Y8M7V9_9BACL</name>
<comment type="caution">
    <text evidence="4">The sequence shown here is derived from an EMBL/GenBank/DDBJ whole genome shotgun (WGS) entry which is preliminary data.</text>
</comment>
<dbReference type="Pfam" id="PF05065">
    <property type="entry name" value="Phage_capsid"/>
    <property type="match status" value="1"/>
</dbReference>
<evidence type="ECO:0000313" key="5">
    <source>
        <dbReference type="Proteomes" id="UP000297900"/>
    </source>
</evidence>
<accession>A0A4Y8M7V9</accession>
<dbReference type="Gene3D" id="3.30.2400.10">
    <property type="entry name" value="Major capsid protein gp5"/>
    <property type="match status" value="1"/>
</dbReference>
<evidence type="ECO:0000259" key="3">
    <source>
        <dbReference type="Pfam" id="PF05065"/>
    </source>
</evidence>
<gene>
    <name evidence="4" type="ORF">E2980_03365</name>
</gene>
<dbReference type="InterPro" id="IPR024455">
    <property type="entry name" value="Phage_capsid"/>
</dbReference>
<protein>
    <submittedName>
        <fullName evidence="4">Phage major capsid protein</fullName>
    </submittedName>
</protein>
<feature type="domain" description="Phage capsid-like C-terminal" evidence="3">
    <location>
        <begin position="127"/>
        <end position="408"/>
    </location>
</feature>
<dbReference type="AlphaFoldDB" id="A0A4Y8M7V9"/>
<dbReference type="SUPFAM" id="SSF56563">
    <property type="entry name" value="Major capsid protein gp5"/>
    <property type="match status" value="1"/>
</dbReference>
<proteinExistence type="predicted"/>
<sequence>MRAKINELRQERASVWEKAKALNETVLAASRDFSADEQTQYDSMMSDMDKLKNQIDRLETALKTDEEMNNSGGGSQFRQPPSGNGGNVDARSTPEYRAAFERFLVNGVNALTPENIRAMSADPDAGGGYLVTPQQFVTELLKEVDNMTHIRQFATVHTLTQAKSLGVVTLDSDVGDADWTTELRTGNETDIELGKRELRPHPLAKRVKVSNTLLRLSAGGAEALVRSRLAYKFGVSQEKAFMTGDGNQKPLGLFTASTDGIPTSRDVVGSNTATEIKADTLIDALYSLKEAYQVNARWGFHRDVVKAIRKLKDATTGQYLWQPGLQNGQPDMILARPFFQSEYAPNTLTTGQYVGIVGDFRYYWIVDALNLAVQRLVELYAETNQTGFIGRYEGDGQPVLAEAFTRIKMG</sequence>
<dbReference type="EMBL" id="SOMN01000002">
    <property type="protein sequence ID" value="TFE30829.1"/>
    <property type="molecule type" value="Genomic_DNA"/>
</dbReference>
<feature type="region of interest" description="Disordered" evidence="2">
    <location>
        <begin position="66"/>
        <end position="91"/>
    </location>
</feature>
<dbReference type="NCBIfam" id="TIGR01554">
    <property type="entry name" value="major_cap_HK97"/>
    <property type="match status" value="1"/>
</dbReference>
<evidence type="ECO:0000256" key="2">
    <source>
        <dbReference type="SAM" id="MobiDB-lite"/>
    </source>
</evidence>